<accession>A0ABW5D1I5</accession>
<feature type="domain" description="Outer membrane protein beta-barrel" evidence="5">
    <location>
        <begin position="381"/>
        <end position="784"/>
    </location>
</feature>
<keyword evidence="2" id="KW-0472">Membrane</keyword>
<comment type="caution">
    <text evidence="6">The sequence shown here is derived from an EMBL/GenBank/DDBJ whole genome shotgun (WGS) entry which is preliminary data.</text>
</comment>
<evidence type="ECO:0000313" key="7">
    <source>
        <dbReference type="Proteomes" id="UP001597374"/>
    </source>
</evidence>
<evidence type="ECO:0000259" key="5">
    <source>
        <dbReference type="Pfam" id="PF14905"/>
    </source>
</evidence>
<reference evidence="7" key="1">
    <citation type="journal article" date="2019" name="Int. J. Syst. Evol. Microbiol.">
        <title>The Global Catalogue of Microorganisms (GCM) 10K type strain sequencing project: providing services to taxonomists for standard genome sequencing and annotation.</title>
        <authorList>
            <consortium name="The Broad Institute Genomics Platform"/>
            <consortium name="The Broad Institute Genome Sequencing Center for Infectious Disease"/>
            <person name="Wu L."/>
            <person name="Ma J."/>
        </authorList>
    </citation>
    <scope>NUCLEOTIDE SEQUENCE [LARGE SCALE GENOMIC DNA]</scope>
    <source>
        <strain evidence="7">CGMCC 4.1782</strain>
    </source>
</reference>
<dbReference type="Gene3D" id="2.40.170.20">
    <property type="entry name" value="TonB-dependent receptor, beta-barrel domain"/>
    <property type="match status" value="1"/>
</dbReference>
<proteinExistence type="predicted"/>
<dbReference type="InterPro" id="IPR036942">
    <property type="entry name" value="Beta-barrel_TonB_sf"/>
</dbReference>
<gene>
    <name evidence="6" type="ORF">ACFSKP_14275</name>
</gene>
<evidence type="ECO:0000313" key="6">
    <source>
        <dbReference type="EMBL" id="MFD2247430.1"/>
    </source>
</evidence>
<dbReference type="PANTHER" id="PTHR40980:SF4">
    <property type="entry name" value="TONB-DEPENDENT RECEPTOR-LIKE BETA-BARREL DOMAIN-CONTAINING PROTEIN"/>
    <property type="match status" value="1"/>
</dbReference>
<dbReference type="InterPro" id="IPR041700">
    <property type="entry name" value="OMP_b-brl_3"/>
</dbReference>
<keyword evidence="7" id="KW-1185">Reference proteome</keyword>
<dbReference type="SUPFAM" id="SSF56935">
    <property type="entry name" value="Porins"/>
    <property type="match status" value="1"/>
</dbReference>
<dbReference type="Gene3D" id="2.170.130.10">
    <property type="entry name" value="TonB-dependent receptor, plug domain"/>
    <property type="match status" value="1"/>
</dbReference>
<dbReference type="Gene3D" id="2.60.40.1120">
    <property type="entry name" value="Carboxypeptidase-like, regulatory domain"/>
    <property type="match status" value="1"/>
</dbReference>
<dbReference type="EMBL" id="JBHUIM010000002">
    <property type="protein sequence ID" value="MFD2247430.1"/>
    <property type="molecule type" value="Genomic_DNA"/>
</dbReference>
<dbReference type="Proteomes" id="UP001597374">
    <property type="component" value="Unassembled WGS sequence"/>
</dbReference>
<dbReference type="PANTHER" id="PTHR40980">
    <property type="entry name" value="PLUG DOMAIN-CONTAINING PROTEIN"/>
    <property type="match status" value="1"/>
</dbReference>
<organism evidence="6 7">
    <name type="scientific">Pontibacter ruber</name>
    <dbReference type="NCBI Taxonomy" id="1343895"/>
    <lineage>
        <taxon>Bacteria</taxon>
        <taxon>Pseudomonadati</taxon>
        <taxon>Bacteroidota</taxon>
        <taxon>Cytophagia</taxon>
        <taxon>Cytophagales</taxon>
        <taxon>Hymenobacteraceae</taxon>
        <taxon>Pontibacter</taxon>
    </lineage>
</organism>
<feature type="signal peptide" evidence="4">
    <location>
        <begin position="1"/>
        <end position="21"/>
    </location>
</feature>
<protein>
    <submittedName>
        <fullName evidence="6">TonB-dependent receptor domain-containing protein</fullName>
    </submittedName>
</protein>
<evidence type="ECO:0000256" key="2">
    <source>
        <dbReference type="ARBA" id="ARBA00023136"/>
    </source>
</evidence>
<keyword evidence="3" id="KW-0998">Cell outer membrane</keyword>
<evidence type="ECO:0000256" key="3">
    <source>
        <dbReference type="ARBA" id="ARBA00023237"/>
    </source>
</evidence>
<comment type="subcellular location">
    <subcellularLocation>
        <location evidence="1">Cell outer membrane</location>
    </subcellularLocation>
</comment>
<evidence type="ECO:0000256" key="1">
    <source>
        <dbReference type="ARBA" id="ARBA00004442"/>
    </source>
</evidence>
<dbReference type="InterPro" id="IPR008969">
    <property type="entry name" value="CarboxyPept-like_regulatory"/>
</dbReference>
<name>A0ABW5D1I5_9BACT</name>
<dbReference type="InterPro" id="IPR037066">
    <property type="entry name" value="Plug_dom_sf"/>
</dbReference>
<keyword evidence="4" id="KW-0732">Signal</keyword>
<dbReference type="RefSeq" id="WP_250430362.1">
    <property type="nucleotide sequence ID" value="NZ_JALPRR010000003.1"/>
</dbReference>
<dbReference type="Pfam" id="PF14905">
    <property type="entry name" value="OMP_b-brl_3"/>
    <property type="match status" value="1"/>
</dbReference>
<evidence type="ECO:0000256" key="4">
    <source>
        <dbReference type="SAM" id="SignalP"/>
    </source>
</evidence>
<dbReference type="Pfam" id="PF13715">
    <property type="entry name" value="CarbopepD_reg_2"/>
    <property type="match status" value="1"/>
</dbReference>
<feature type="chain" id="PRO_5047423354" evidence="4">
    <location>
        <begin position="22"/>
        <end position="811"/>
    </location>
</feature>
<keyword evidence="6" id="KW-0675">Receptor</keyword>
<dbReference type="SUPFAM" id="SSF49464">
    <property type="entry name" value="Carboxypeptidase regulatory domain-like"/>
    <property type="match status" value="1"/>
</dbReference>
<sequence length="811" mass="90014">MKSVQLLMILLLLSFGTGAFAQGKGTLSGTVNDGKGQPLGFVNVAVLKAADNTIATGTIADMEGNFTIAAPAAGKYRLKLTFLGYQALETALFEVTGEGPGKNFGTLILAEDAQVLKEVTVQAMRPTVVAEADKMVVSVEGTALAGGSTAYEVLTKSPGVWVDQDGSIKLNGKAGVQVMLNGKPTYLSAKELQNMLQSMPAENIKNLEIISNPSAKYEAEGTSGILNINLKKNETKGMSGNAYAGYQHNEMPGFTAGANLNHKQGKWNSVASLDLAERTFYRTNNMQRTYSGNAGQSLEQEALERNRRFVPALRLGTDYELNSKHSIGLMATAANYRTHDNIRTSAWLRDGNPQHDLYIDALNKSETKYNNNTLNLHYLGKLDTMGTTLSADVDFVTLISEDMSMFRNTYDSLGNNAPLFSDLLLAENPAYYTIYSGKTDFSRRLGKTGKLELGAKGSYVKSDNELRFYESVDGQKQQDNSRSNHFIYEENIYAAYANYSTTFGKKWSLQAGLRAEQTNTKGNSKTLDQTTKRSYLELFPSLFVQQHVSENYQISYSFSRRINRPRYENLNPFVFYIDPYSLVIGNPQLKPQYTNAFSVTQTLKQNYMLVLGYAKSKDFVTEIHNQVPGEQVVTFQQQNVDDAANMHATLVAPVRLSSNWQMSNTATIAYQSFAQKAADQLRENEQVSFSAQTTQNVQLPKDIKMEVNAAYQGPTAYGFYNIKSSWWLDAGVKRSFLQDKLEVSLAMTDIFRTRRLKGDTMLNGNGITSQQYQGTQSFRINLRYRFSKGSKFEANGRANKLEEMERAAGGK</sequence>